<protein>
    <recommendedName>
        <fullName evidence="1">CHK kinase-like domain-containing protein</fullName>
    </recommendedName>
</protein>
<feature type="domain" description="CHK kinase-like" evidence="1">
    <location>
        <begin position="132"/>
        <end position="328"/>
    </location>
</feature>
<accession>A0A0L0CKN4</accession>
<dbReference type="SMART" id="SM00587">
    <property type="entry name" value="CHK"/>
    <property type="match status" value="1"/>
</dbReference>
<name>A0A0L0CKN4_LUCCU</name>
<dbReference type="EMBL" id="JRES01000348">
    <property type="protein sequence ID" value="KNC32029.1"/>
    <property type="molecule type" value="Genomic_DNA"/>
</dbReference>
<proteinExistence type="predicted"/>
<evidence type="ECO:0000313" key="2">
    <source>
        <dbReference type="EMBL" id="KNC32029.1"/>
    </source>
</evidence>
<dbReference type="InterPro" id="IPR015897">
    <property type="entry name" value="CHK_kinase-like"/>
</dbReference>
<dbReference type="InterPro" id="IPR004119">
    <property type="entry name" value="EcKL"/>
</dbReference>
<evidence type="ECO:0000259" key="1">
    <source>
        <dbReference type="SMART" id="SM00587"/>
    </source>
</evidence>
<dbReference type="SUPFAM" id="SSF56112">
    <property type="entry name" value="Protein kinase-like (PK-like)"/>
    <property type="match status" value="1"/>
</dbReference>
<dbReference type="STRING" id="7375.A0A0L0CKN4"/>
<dbReference type="Gene3D" id="3.90.1200.10">
    <property type="match status" value="1"/>
</dbReference>
<comment type="caution">
    <text evidence="2">The sequence shown here is derived from an EMBL/GenBank/DDBJ whole genome shotgun (WGS) entry which is preliminary data.</text>
</comment>
<dbReference type="OMA" id="CYASLCD"/>
<dbReference type="Pfam" id="PF02958">
    <property type="entry name" value="EcKL"/>
    <property type="match status" value="1"/>
</dbReference>
<gene>
    <name evidence="2" type="ORF">FF38_11224</name>
</gene>
<evidence type="ECO:0000313" key="3">
    <source>
        <dbReference type="Proteomes" id="UP000037069"/>
    </source>
</evidence>
<keyword evidence="3" id="KW-1185">Reference proteome</keyword>
<dbReference type="OrthoDB" id="5396515at2759"/>
<reference evidence="2 3" key="1">
    <citation type="journal article" date="2015" name="Nat. Commun.">
        <title>Lucilia cuprina genome unlocks parasitic fly biology to underpin future interventions.</title>
        <authorList>
            <person name="Anstead C.A."/>
            <person name="Korhonen P.K."/>
            <person name="Young N.D."/>
            <person name="Hall R.S."/>
            <person name="Jex A.R."/>
            <person name="Murali S.C."/>
            <person name="Hughes D.S."/>
            <person name="Lee S.F."/>
            <person name="Perry T."/>
            <person name="Stroehlein A.J."/>
            <person name="Ansell B.R."/>
            <person name="Breugelmans B."/>
            <person name="Hofmann A."/>
            <person name="Qu J."/>
            <person name="Dugan S."/>
            <person name="Lee S.L."/>
            <person name="Chao H."/>
            <person name="Dinh H."/>
            <person name="Han Y."/>
            <person name="Doddapaneni H.V."/>
            <person name="Worley K.C."/>
            <person name="Muzny D.M."/>
            <person name="Ioannidis P."/>
            <person name="Waterhouse R.M."/>
            <person name="Zdobnov E.M."/>
            <person name="James P.J."/>
            <person name="Bagnall N.H."/>
            <person name="Kotze A.C."/>
            <person name="Gibbs R.A."/>
            <person name="Richards S."/>
            <person name="Batterham P."/>
            <person name="Gasser R.B."/>
        </authorList>
    </citation>
    <scope>NUCLEOTIDE SEQUENCE [LARGE SCALE GENOMIC DNA]</scope>
    <source>
        <strain evidence="2 3">LS</strain>
        <tissue evidence="2">Full body</tissue>
    </source>
</reference>
<dbReference type="PANTHER" id="PTHR11012">
    <property type="entry name" value="PROTEIN KINASE-LIKE DOMAIN-CONTAINING"/>
    <property type="match status" value="1"/>
</dbReference>
<organism evidence="2 3">
    <name type="scientific">Lucilia cuprina</name>
    <name type="common">Green bottle fly</name>
    <name type="synonym">Australian sheep blowfly</name>
    <dbReference type="NCBI Taxonomy" id="7375"/>
    <lineage>
        <taxon>Eukaryota</taxon>
        <taxon>Metazoa</taxon>
        <taxon>Ecdysozoa</taxon>
        <taxon>Arthropoda</taxon>
        <taxon>Hexapoda</taxon>
        <taxon>Insecta</taxon>
        <taxon>Pterygota</taxon>
        <taxon>Neoptera</taxon>
        <taxon>Endopterygota</taxon>
        <taxon>Diptera</taxon>
        <taxon>Brachycera</taxon>
        <taxon>Muscomorpha</taxon>
        <taxon>Oestroidea</taxon>
        <taxon>Calliphoridae</taxon>
        <taxon>Luciliinae</taxon>
        <taxon>Lucilia</taxon>
    </lineage>
</organism>
<dbReference type="PANTHER" id="PTHR11012:SF57">
    <property type="entry name" value="LD10016P"/>
    <property type="match status" value="1"/>
</dbReference>
<sequence>MSLTDISKKFTEATCEEIIKKAGGTKYTSYKFGKGFKKGDSYLSKVFRLCVYGINETTGKNVEVNLIVKGMPDNMARRKVFRSADFFRNEINFYLKVVPAWEAFQKKRNPKNPFNDYPICYATHCDGENDFVALQDVSFLGYGAPNRQDYISLEECLLTMRTMGRFHGISLAFQALEPKEFEKVAKCLEETYYCESNRKWYIDFLKLACSVAQDAITKTFPNTNYETITGNFLQETLYDDLINLVSTRSKLTVFGHGDCWTPNFLTRYSSDGKAEAIKIIDFQLARVASVAVDISFFIYSCTSQALRESHYEALLKAYHESASNIINDLGADAEKVMSWQDLLDELKEFGRFGCGMGIESLPMSLIEDDEVADLDEITENSVLTDVWNIKPFEEPAKRQRIAEIFKHAIDQGYIK</sequence>
<dbReference type="Proteomes" id="UP000037069">
    <property type="component" value="Unassembled WGS sequence"/>
</dbReference>
<dbReference type="InterPro" id="IPR011009">
    <property type="entry name" value="Kinase-like_dom_sf"/>
</dbReference>
<dbReference type="AlphaFoldDB" id="A0A0L0CKN4"/>